<dbReference type="SUPFAM" id="SSF52540">
    <property type="entry name" value="P-loop containing nucleoside triphosphate hydrolases"/>
    <property type="match status" value="1"/>
</dbReference>
<accession>A0A0D8ZMN0</accession>
<dbReference type="Pfam" id="PF00271">
    <property type="entry name" value="Helicase_C"/>
    <property type="match status" value="1"/>
</dbReference>
<dbReference type="AlphaFoldDB" id="A0A0D8ZMN0"/>
<dbReference type="Gene3D" id="3.40.50.300">
    <property type="entry name" value="P-loop containing nucleotide triphosphate hydrolases"/>
    <property type="match status" value="1"/>
</dbReference>
<dbReference type="InterPro" id="IPR000330">
    <property type="entry name" value="SNF2_N"/>
</dbReference>
<organism evidence="7 8">
    <name type="scientific">Aliterella atlantica CENA595</name>
    <dbReference type="NCBI Taxonomy" id="1618023"/>
    <lineage>
        <taxon>Bacteria</taxon>
        <taxon>Bacillati</taxon>
        <taxon>Cyanobacteriota</taxon>
        <taxon>Cyanophyceae</taxon>
        <taxon>Chroococcidiopsidales</taxon>
        <taxon>Aliterellaceae</taxon>
        <taxon>Aliterella</taxon>
    </lineage>
</organism>
<dbReference type="InterPro" id="IPR001650">
    <property type="entry name" value="Helicase_C-like"/>
</dbReference>
<evidence type="ECO:0000256" key="2">
    <source>
        <dbReference type="ARBA" id="ARBA00022801"/>
    </source>
</evidence>
<gene>
    <name evidence="7" type="ORF">UH38_23025</name>
</gene>
<dbReference type="Pfam" id="PF00176">
    <property type="entry name" value="SNF2-rel_dom"/>
    <property type="match status" value="1"/>
</dbReference>
<keyword evidence="2" id="KW-0378">Hydrolase</keyword>
<dbReference type="OrthoDB" id="9814088at2"/>
<evidence type="ECO:0000313" key="7">
    <source>
        <dbReference type="EMBL" id="KJH69607.1"/>
    </source>
</evidence>
<dbReference type="GO" id="GO:0005524">
    <property type="term" value="F:ATP binding"/>
    <property type="evidence" value="ECO:0007669"/>
    <property type="project" value="UniProtKB-KW"/>
</dbReference>
<dbReference type="CDD" id="cd18793">
    <property type="entry name" value="SF2_C_SNF"/>
    <property type="match status" value="1"/>
</dbReference>
<dbReference type="InterPro" id="IPR027417">
    <property type="entry name" value="P-loop_NTPase"/>
</dbReference>
<evidence type="ECO:0000256" key="4">
    <source>
        <dbReference type="ARBA" id="ARBA00022840"/>
    </source>
</evidence>
<evidence type="ECO:0000313" key="8">
    <source>
        <dbReference type="Proteomes" id="UP000032452"/>
    </source>
</evidence>
<dbReference type="PANTHER" id="PTHR45766:SF6">
    <property type="entry name" value="SWI_SNF-RELATED MATRIX-ASSOCIATED ACTIN-DEPENDENT REGULATOR OF CHROMATIN SUBFAMILY A-LIKE PROTEIN 1"/>
    <property type="match status" value="1"/>
</dbReference>
<evidence type="ECO:0000256" key="3">
    <source>
        <dbReference type="ARBA" id="ARBA00022806"/>
    </source>
</evidence>
<keyword evidence="1" id="KW-0547">Nucleotide-binding</keyword>
<comment type="caution">
    <text evidence="7">The sequence shown here is derived from an EMBL/GenBank/DDBJ whole genome shotgun (WGS) entry which is preliminary data.</text>
</comment>
<protein>
    <submittedName>
        <fullName evidence="7">Helicase</fullName>
    </submittedName>
</protein>
<keyword evidence="3 7" id="KW-0347">Helicase</keyword>
<dbReference type="EMBL" id="JYON01000038">
    <property type="protein sequence ID" value="KJH69607.1"/>
    <property type="molecule type" value="Genomic_DNA"/>
</dbReference>
<dbReference type="GO" id="GO:0016787">
    <property type="term" value="F:hydrolase activity"/>
    <property type="evidence" value="ECO:0007669"/>
    <property type="project" value="UniProtKB-KW"/>
</dbReference>
<dbReference type="Proteomes" id="UP000032452">
    <property type="component" value="Unassembled WGS sequence"/>
</dbReference>
<evidence type="ECO:0000259" key="5">
    <source>
        <dbReference type="PROSITE" id="PS51192"/>
    </source>
</evidence>
<sequence>MTATLDYTLGSIVTCRDRQWVVLPSENEDIVCLRPLSGNEDEIVGIYRQLALDTVTSATFPSPKATSIKDSAAALLLMDAARLLLKSGAGPFRSLGRLSLRPRPYQLVPLLMALRLETVRLLIADDVGIGKTIEAGLIARELLDRGEVKRIAVLCPPHLCDQWQQELKEKFHIDAVVVRSGTAAKLERGIPNDSHIFSYYRHIIVSLDYAKAERRRASFITHCPDLVIVDEAHTCTHPNNKNTSQQQRHQLISQIAEKRDRHLLLLSATPHSGIESAFLSLLGLIQPEFEHLNIDRLSSTERDKLANHFIQRRRADVKLWLGNETPFPQRESQEQPYKLSPEYRELFEDVYNFARGLVTTTTQEMSYAHRRGRYWSALALIRCVMSSPAAAIATLSKQLGQSKQLENQEDLPVLDDELMSAYVYDRTEQESAVDAQPTIVIEQGQQTYKDADRRRLKAFVQAAEKLQGDKDQKLRSCMTTVESLLSGGMNPIIWCRYIATANYLANALKQKLEKKGSQIRVIAITGELSEDEREIRLEELKSYPQRVLVATDCLSEGVNLQSHFSAVLHYDLPWNPNRLEQREGRIDRYGQTAPIVKSYLLYGQDNPVDGAVLEVLIRKAVQIHKTLGITVPVPMDSTTVSEAVFKSLFDRATDAVQLSLLDLLDSEGSGVEQVHKSWDKAVEREKVSRTRFAQRTIKPEEVEQELIDSDEILGNEQDIERFVISVCASLNCALVKKKYGWLLPKPPEFLASVLGDKPRSLSFTTPTPEGVEYVGRNHALVEGLARYIVEDALDNSQEPKASRCGFTTTDAVQKRTTLLLIRLRHLLDSPKHQTLLAEECAVVGFTGSPSNPLWLDPQEAASLLQQATPSGDAPLAIKQMELQDVLSRVGELEPDLELFALERSHHLSQSHRRVRAITKEGQIQVKPHLPVDILGVYILQPGKRQQS</sequence>
<evidence type="ECO:0000256" key="1">
    <source>
        <dbReference type="ARBA" id="ARBA00022741"/>
    </source>
</evidence>
<dbReference type="PANTHER" id="PTHR45766">
    <property type="entry name" value="DNA ANNEALING HELICASE AND ENDONUCLEASE ZRANB3 FAMILY MEMBER"/>
    <property type="match status" value="1"/>
</dbReference>
<keyword evidence="8" id="KW-1185">Reference proteome</keyword>
<dbReference type="PROSITE" id="PS51194">
    <property type="entry name" value="HELICASE_CTER"/>
    <property type="match status" value="1"/>
</dbReference>
<dbReference type="PROSITE" id="PS51192">
    <property type="entry name" value="HELICASE_ATP_BIND_1"/>
    <property type="match status" value="1"/>
</dbReference>
<dbReference type="CDD" id="cd18011">
    <property type="entry name" value="DEXDc_RapA"/>
    <property type="match status" value="1"/>
</dbReference>
<keyword evidence="4" id="KW-0067">ATP-binding</keyword>
<evidence type="ECO:0000259" key="6">
    <source>
        <dbReference type="PROSITE" id="PS51194"/>
    </source>
</evidence>
<name>A0A0D8ZMN0_9CYAN</name>
<feature type="domain" description="Helicase ATP-binding" evidence="5">
    <location>
        <begin position="112"/>
        <end position="288"/>
    </location>
</feature>
<dbReference type="Gene3D" id="3.40.50.10810">
    <property type="entry name" value="Tandem AAA-ATPase domain"/>
    <property type="match status" value="1"/>
</dbReference>
<dbReference type="InterPro" id="IPR038718">
    <property type="entry name" value="SNF2-like_sf"/>
</dbReference>
<dbReference type="PATRIC" id="fig|1618023.3.peg.3345"/>
<dbReference type="GO" id="GO:0004386">
    <property type="term" value="F:helicase activity"/>
    <property type="evidence" value="ECO:0007669"/>
    <property type="project" value="UniProtKB-KW"/>
</dbReference>
<dbReference type="InterPro" id="IPR014001">
    <property type="entry name" value="Helicase_ATP-bd"/>
</dbReference>
<feature type="domain" description="Helicase C-terminal" evidence="6">
    <location>
        <begin position="473"/>
        <end position="639"/>
    </location>
</feature>
<dbReference type="InterPro" id="IPR049730">
    <property type="entry name" value="SNF2/RAD54-like_C"/>
</dbReference>
<proteinExistence type="predicted"/>
<dbReference type="STRING" id="1618023.UH38_23025"/>
<dbReference type="RefSeq" id="WP_045057044.1">
    <property type="nucleotide sequence ID" value="NZ_CAWMDP010000039.1"/>
</dbReference>
<dbReference type="SMART" id="SM00487">
    <property type="entry name" value="DEXDc"/>
    <property type="match status" value="1"/>
</dbReference>
<dbReference type="InterPro" id="IPR057342">
    <property type="entry name" value="DEXDc_RapA"/>
</dbReference>
<dbReference type="SMART" id="SM00490">
    <property type="entry name" value="HELICc"/>
    <property type="match status" value="1"/>
</dbReference>
<reference evidence="7 8" key="1">
    <citation type="submission" date="2015-02" db="EMBL/GenBank/DDBJ databases">
        <title>Draft genome of a novel marine cyanobacterium (Chroococcales) isolated from South Atlantic Ocean.</title>
        <authorList>
            <person name="Rigonato J."/>
            <person name="Alvarenga D.O."/>
            <person name="Branco L.H."/>
            <person name="Varani A.M."/>
            <person name="Brandini F.P."/>
            <person name="Fiore M.F."/>
        </authorList>
    </citation>
    <scope>NUCLEOTIDE SEQUENCE [LARGE SCALE GENOMIC DNA]</scope>
    <source>
        <strain evidence="7 8">CENA595</strain>
    </source>
</reference>